<dbReference type="WBParaSite" id="SBAD_0000688501-mRNA-1">
    <property type="protein sequence ID" value="SBAD_0000688501-mRNA-1"/>
    <property type="gene ID" value="SBAD_0000688501"/>
</dbReference>
<protein>
    <submittedName>
        <fullName evidence="2 4">Uncharacterized protein</fullName>
    </submittedName>
</protein>
<feature type="compositionally biased region" description="Basic and acidic residues" evidence="1">
    <location>
        <begin position="78"/>
        <end position="94"/>
    </location>
</feature>
<evidence type="ECO:0000313" key="3">
    <source>
        <dbReference type="Proteomes" id="UP000270296"/>
    </source>
</evidence>
<sequence>MRKGDILFRVDITMTYREDAHITRISCMPQRVCDKVPHNNSKPIIRWFSGGVVGLLPRRAVRSGGSVGPHRRTMHARVANERDGDQSGEQVRDQRQCQHVSLDALHRPSGTWPSAPGKIPYRPVIDGASEPKSQSSSSSLQREPTAYWLRAEVNRATDGSGQSRQAFIGSATMCEQQNSQITSLCSVVTTDTGDGTGLGDATRPTA</sequence>
<reference evidence="2 3" key="2">
    <citation type="submission" date="2018-11" db="EMBL/GenBank/DDBJ databases">
        <authorList>
            <consortium name="Pathogen Informatics"/>
        </authorList>
    </citation>
    <scope>NUCLEOTIDE SEQUENCE [LARGE SCALE GENOMIC DNA]</scope>
</reference>
<keyword evidence="3" id="KW-1185">Reference proteome</keyword>
<dbReference type="AlphaFoldDB" id="A0A183ISN0"/>
<proteinExistence type="predicted"/>
<evidence type="ECO:0000313" key="2">
    <source>
        <dbReference type="EMBL" id="VDP10448.1"/>
    </source>
</evidence>
<evidence type="ECO:0000256" key="1">
    <source>
        <dbReference type="SAM" id="MobiDB-lite"/>
    </source>
</evidence>
<evidence type="ECO:0000313" key="4">
    <source>
        <dbReference type="WBParaSite" id="SBAD_0000688501-mRNA-1"/>
    </source>
</evidence>
<gene>
    <name evidence="2" type="ORF">SBAD_LOCUS6627</name>
</gene>
<feature type="region of interest" description="Disordered" evidence="1">
    <location>
        <begin position="61"/>
        <end position="94"/>
    </location>
</feature>
<feature type="region of interest" description="Disordered" evidence="1">
    <location>
        <begin position="122"/>
        <end position="143"/>
    </location>
</feature>
<reference evidence="4" key="1">
    <citation type="submission" date="2016-06" db="UniProtKB">
        <authorList>
            <consortium name="WormBaseParasite"/>
        </authorList>
    </citation>
    <scope>IDENTIFICATION</scope>
</reference>
<name>A0A183ISN0_9BILA</name>
<dbReference type="Proteomes" id="UP000270296">
    <property type="component" value="Unassembled WGS sequence"/>
</dbReference>
<accession>A0A183ISN0</accession>
<organism evidence="4">
    <name type="scientific">Soboliphyme baturini</name>
    <dbReference type="NCBI Taxonomy" id="241478"/>
    <lineage>
        <taxon>Eukaryota</taxon>
        <taxon>Metazoa</taxon>
        <taxon>Ecdysozoa</taxon>
        <taxon>Nematoda</taxon>
        <taxon>Enoplea</taxon>
        <taxon>Dorylaimia</taxon>
        <taxon>Dioctophymatida</taxon>
        <taxon>Dioctophymatoidea</taxon>
        <taxon>Soboliphymatidae</taxon>
        <taxon>Soboliphyme</taxon>
    </lineage>
</organism>
<dbReference type="EMBL" id="UZAM01009910">
    <property type="protein sequence ID" value="VDP10448.1"/>
    <property type="molecule type" value="Genomic_DNA"/>
</dbReference>